<dbReference type="InterPro" id="IPR050465">
    <property type="entry name" value="UPF0194_transport"/>
</dbReference>
<evidence type="ECO:0000313" key="7">
    <source>
        <dbReference type="Proteomes" id="UP001597344"/>
    </source>
</evidence>
<evidence type="ECO:0000256" key="1">
    <source>
        <dbReference type="ARBA" id="ARBA00004196"/>
    </source>
</evidence>
<keyword evidence="4" id="KW-0812">Transmembrane</keyword>
<keyword evidence="4" id="KW-0472">Membrane</keyword>
<dbReference type="EMBL" id="JBHUHY010000006">
    <property type="protein sequence ID" value="MFD2186862.1"/>
    <property type="molecule type" value="Genomic_DNA"/>
</dbReference>
<dbReference type="Pfam" id="PF25967">
    <property type="entry name" value="RND-MFP_C"/>
    <property type="match status" value="1"/>
</dbReference>
<dbReference type="Gene3D" id="1.10.287.470">
    <property type="entry name" value="Helix hairpin bin"/>
    <property type="match status" value="1"/>
</dbReference>
<keyword evidence="3" id="KW-0175">Coiled coil</keyword>
<dbReference type="Gene3D" id="2.40.420.20">
    <property type="match status" value="1"/>
</dbReference>
<protein>
    <submittedName>
        <fullName evidence="6">Efflux RND transporter periplasmic adaptor subunit</fullName>
    </submittedName>
</protein>
<dbReference type="InterPro" id="IPR058627">
    <property type="entry name" value="MdtA-like_C"/>
</dbReference>
<sequence length="416" mass="47402">MDIKIEKKKGLRPKHYGYIVIGLILLFTGWKIAFGNSAATFRTDKEKLSIAEVSFGKFDDYITINGAVAPISTIYMDAYEGGRVTEKLIEEGAMVKKGDIILKLENRGLYEQILASENNLALKQNDLRSTKLTFDSRQVEGRKDLVSSKYELQKLKRNYEQNKALYEDELISKEEFLTSKENYELSQKQFEIIKLQTDQDNVLRSTSLSELDADLARMKKTLSMVYERIDHLNVRAPADGQLGFLDAEIGQNIQQGQRIGQVNVLTDYKIEASIDEHYIDRVKRDLTAILERNGTAYQLRLRKVYPEVRNGKFNVDLVFVDQKPETIRSGQSYNLKLQLGASNDALLLPKGSFFQSTGGQWIFVVDASGDVAWKRPIRIGKQNSRYYELLEGLESGERVITSNYDSFGDAEKIVLK</sequence>
<dbReference type="Gene3D" id="2.40.30.170">
    <property type="match status" value="1"/>
</dbReference>
<dbReference type="NCBIfam" id="TIGR01730">
    <property type="entry name" value="RND_mfp"/>
    <property type="match status" value="1"/>
</dbReference>
<keyword evidence="4" id="KW-1133">Transmembrane helix</keyword>
<dbReference type="PANTHER" id="PTHR32347:SF23">
    <property type="entry name" value="BLL5650 PROTEIN"/>
    <property type="match status" value="1"/>
</dbReference>
<comment type="subcellular location">
    <subcellularLocation>
        <location evidence="1">Cell envelope</location>
    </subcellularLocation>
</comment>
<accession>A0ABW5AXR6</accession>
<dbReference type="RefSeq" id="WP_378319860.1">
    <property type="nucleotide sequence ID" value="NZ_JBHUHY010000006.1"/>
</dbReference>
<organism evidence="6 7">
    <name type="scientific">Aquimarina celericrescens</name>
    <dbReference type="NCBI Taxonomy" id="1964542"/>
    <lineage>
        <taxon>Bacteria</taxon>
        <taxon>Pseudomonadati</taxon>
        <taxon>Bacteroidota</taxon>
        <taxon>Flavobacteriia</taxon>
        <taxon>Flavobacteriales</taxon>
        <taxon>Flavobacteriaceae</taxon>
        <taxon>Aquimarina</taxon>
    </lineage>
</organism>
<dbReference type="SUPFAM" id="SSF111369">
    <property type="entry name" value="HlyD-like secretion proteins"/>
    <property type="match status" value="1"/>
</dbReference>
<dbReference type="Proteomes" id="UP001597344">
    <property type="component" value="Unassembled WGS sequence"/>
</dbReference>
<dbReference type="InterPro" id="IPR006143">
    <property type="entry name" value="RND_pump_MFP"/>
</dbReference>
<comment type="similarity">
    <text evidence="2">Belongs to the membrane fusion protein (MFP) (TC 8.A.1) family.</text>
</comment>
<evidence type="ECO:0000259" key="5">
    <source>
        <dbReference type="Pfam" id="PF25967"/>
    </source>
</evidence>
<evidence type="ECO:0000256" key="3">
    <source>
        <dbReference type="ARBA" id="ARBA00023054"/>
    </source>
</evidence>
<evidence type="ECO:0000313" key="6">
    <source>
        <dbReference type="EMBL" id="MFD2186862.1"/>
    </source>
</evidence>
<dbReference type="PANTHER" id="PTHR32347">
    <property type="entry name" value="EFFLUX SYSTEM COMPONENT YKNX-RELATED"/>
    <property type="match status" value="1"/>
</dbReference>
<gene>
    <name evidence="6" type="ORF">ACFSJT_08670</name>
</gene>
<evidence type="ECO:0000256" key="4">
    <source>
        <dbReference type="SAM" id="Phobius"/>
    </source>
</evidence>
<dbReference type="Gene3D" id="2.40.50.100">
    <property type="match status" value="1"/>
</dbReference>
<keyword evidence="7" id="KW-1185">Reference proteome</keyword>
<feature type="transmembrane region" description="Helical" evidence="4">
    <location>
        <begin position="16"/>
        <end position="34"/>
    </location>
</feature>
<feature type="domain" description="Multidrug resistance protein MdtA-like C-terminal permuted SH3" evidence="5">
    <location>
        <begin position="344"/>
        <end position="405"/>
    </location>
</feature>
<reference evidence="7" key="1">
    <citation type="journal article" date="2019" name="Int. J. Syst. Evol. Microbiol.">
        <title>The Global Catalogue of Microorganisms (GCM) 10K type strain sequencing project: providing services to taxonomists for standard genome sequencing and annotation.</title>
        <authorList>
            <consortium name="The Broad Institute Genomics Platform"/>
            <consortium name="The Broad Institute Genome Sequencing Center for Infectious Disease"/>
            <person name="Wu L."/>
            <person name="Ma J."/>
        </authorList>
    </citation>
    <scope>NUCLEOTIDE SEQUENCE [LARGE SCALE GENOMIC DNA]</scope>
    <source>
        <strain evidence="7">DT92</strain>
    </source>
</reference>
<comment type="caution">
    <text evidence="6">The sequence shown here is derived from an EMBL/GenBank/DDBJ whole genome shotgun (WGS) entry which is preliminary data.</text>
</comment>
<name>A0ABW5AXR6_9FLAO</name>
<proteinExistence type="inferred from homology"/>
<evidence type="ECO:0000256" key="2">
    <source>
        <dbReference type="ARBA" id="ARBA00009477"/>
    </source>
</evidence>